<proteinExistence type="predicted"/>
<dbReference type="InParanoid" id="A0A1X7UJK0"/>
<protein>
    <submittedName>
        <fullName evidence="1">Uncharacterized protein</fullName>
    </submittedName>
</protein>
<reference evidence="1" key="1">
    <citation type="submission" date="2017-05" db="UniProtKB">
        <authorList>
            <consortium name="EnsemblMetazoa"/>
        </authorList>
    </citation>
    <scope>IDENTIFICATION</scope>
</reference>
<name>A0A1X7UJK0_AMPQE</name>
<evidence type="ECO:0000313" key="1">
    <source>
        <dbReference type="EnsemblMetazoa" id="Aqu2.1.27663_001"/>
    </source>
</evidence>
<sequence>MVALNNHGHSYELLSQHRGVTSQCRGRGWGVGFGDHGPGIRGHGSHIPLQHQTPPFLSVDADTAQYKIPVTDRILIIIVDP</sequence>
<dbReference type="AlphaFoldDB" id="A0A1X7UJK0"/>
<dbReference type="EnsemblMetazoa" id="Aqu2.1.27663_001">
    <property type="protein sequence ID" value="Aqu2.1.27663_001"/>
    <property type="gene ID" value="Aqu2.1.27663"/>
</dbReference>
<organism evidence="1">
    <name type="scientific">Amphimedon queenslandica</name>
    <name type="common">Sponge</name>
    <dbReference type="NCBI Taxonomy" id="400682"/>
    <lineage>
        <taxon>Eukaryota</taxon>
        <taxon>Metazoa</taxon>
        <taxon>Porifera</taxon>
        <taxon>Demospongiae</taxon>
        <taxon>Heteroscleromorpha</taxon>
        <taxon>Haplosclerida</taxon>
        <taxon>Niphatidae</taxon>
        <taxon>Amphimedon</taxon>
    </lineage>
</organism>
<accession>A0A1X7UJK0</accession>